<dbReference type="PROSITE" id="PS51194">
    <property type="entry name" value="HELICASE_CTER"/>
    <property type="match status" value="1"/>
</dbReference>
<evidence type="ECO:0000256" key="2">
    <source>
        <dbReference type="ARBA" id="ARBA00022840"/>
    </source>
</evidence>
<evidence type="ECO:0000259" key="4">
    <source>
        <dbReference type="PROSITE" id="PS51194"/>
    </source>
</evidence>
<dbReference type="AlphaFoldDB" id="A0AAE7D784"/>
<name>A0AAE7D784_9BACT</name>
<dbReference type="PANTHER" id="PTHR47962:SF5">
    <property type="entry name" value="ATP-DEPENDENT HELICASE LHR-RELATED"/>
    <property type="match status" value="1"/>
</dbReference>
<organism evidence="5 6">
    <name type="scientific">Chitinophaga oryzae</name>
    <dbReference type="NCBI Taxonomy" id="2725414"/>
    <lineage>
        <taxon>Bacteria</taxon>
        <taxon>Pseudomonadati</taxon>
        <taxon>Bacteroidota</taxon>
        <taxon>Chitinophagia</taxon>
        <taxon>Chitinophagales</taxon>
        <taxon>Chitinophagaceae</taxon>
        <taxon>Chitinophaga</taxon>
    </lineage>
</organism>
<keyword evidence="5" id="KW-0378">Hydrolase</keyword>
<keyword evidence="1" id="KW-0547">Nucleotide-binding</keyword>
<dbReference type="Proteomes" id="UP000502421">
    <property type="component" value="Chromosome"/>
</dbReference>
<dbReference type="InterPro" id="IPR011545">
    <property type="entry name" value="DEAD/DEAH_box_helicase_dom"/>
</dbReference>
<keyword evidence="2" id="KW-0067">ATP-binding</keyword>
<accession>A0AAE7D784</accession>
<dbReference type="PROSITE" id="PS51192">
    <property type="entry name" value="HELICASE_ATP_BIND_1"/>
    <property type="match status" value="1"/>
</dbReference>
<dbReference type="GO" id="GO:0004386">
    <property type="term" value="F:helicase activity"/>
    <property type="evidence" value="ECO:0007669"/>
    <property type="project" value="UniProtKB-KW"/>
</dbReference>
<evidence type="ECO:0000313" key="6">
    <source>
        <dbReference type="Proteomes" id="UP000502421"/>
    </source>
</evidence>
<evidence type="ECO:0000313" key="5">
    <source>
        <dbReference type="EMBL" id="QJB32117.1"/>
    </source>
</evidence>
<dbReference type="GO" id="GO:0005524">
    <property type="term" value="F:ATP binding"/>
    <property type="evidence" value="ECO:0007669"/>
    <property type="project" value="UniProtKB-KW"/>
</dbReference>
<dbReference type="InterPro" id="IPR052511">
    <property type="entry name" value="ATP-dep_Helicase"/>
</dbReference>
<dbReference type="SUPFAM" id="SSF52540">
    <property type="entry name" value="P-loop containing nucleoside triphosphate hydrolases"/>
    <property type="match status" value="1"/>
</dbReference>
<dbReference type="GO" id="GO:0016887">
    <property type="term" value="F:ATP hydrolysis activity"/>
    <property type="evidence" value="ECO:0007669"/>
    <property type="project" value="TreeGrafter"/>
</dbReference>
<dbReference type="Pfam" id="PF00271">
    <property type="entry name" value="Helicase_C"/>
    <property type="match status" value="1"/>
</dbReference>
<evidence type="ECO:0000256" key="1">
    <source>
        <dbReference type="ARBA" id="ARBA00022741"/>
    </source>
</evidence>
<evidence type="ECO:0000259" key="3">
    <source>
        <dbReference type="PROSITE" id="PS51192"/>
    </source>
</evidence>
<dbReference type="KEGG" id="coy:HF329_12590"/>
<dbReference type="PANTHER" id="PTHR47962">
    <property type="entry name" value="ATP-DEPENDENT HELICASE LHR-RELATED-RELATED"/>
    <property type="match status" value="1"/>
</dbReference>
<dbReference type="GO" id="GO:0003677">
    <property type="term" value="F:DNA binding"/>
    <property type="evidence" value="ECO:0007669"/>
    <property type="project" value="TreeGrafter"/>
</dbReference>
<dbReference type="InterPro" id="IPR001650">
    <property type="entry name" value="Helicase_C-like"/>
</dbReference>
<dbReference type="RefSeq" id="WP_168804367.1">
    <property type="nucleotide sequence ID" value="NZ_CP051205.1"/>
</dbReference>
<dbReference type="SMART" id="SM00487">
    <property type="entry name" value="DEXDc"/>
    <property type="match status" value="1"/>
</dbReference>
<dbReference type="EMBL" id="CP051205">
    <property type="protein sequence ID" value="QJB32117.1"/>
    <property type="molecule type" value="Genomic_DNA"/>
</dbReference>
<protein>
    <submittedName>
        <fullName evidence="5">DEAD/DEAH box helicase</fullName>
    </submittedName>
</protein>
<dbReference type="InterPro" id="IPR014001">
    <property type="entry name" value="Helicase_ATP-bd"/>
</dbReference>
<sequence length="709" mass="79363">MAYELLSEPVRRYIREKKWEALRPIQDAAIKAIMGSDGHYILASRTASGKTEAAFLPVLSSVDFREKGVQVLYISPLIALINDQFLRCEALCRHMDVLVTKWHGEANQSGKKRLLADPQGVMLITPESIEAMLVNHPGRARQLFSNLKFIIIDEIHAFLGTDRGRHLQSLLSRICGLKAGAPVRIVGLSATIGDENFQVTKRFIENVLPAKVLIDRTAKENLVSLKFSHEGTEFSVGFIESLYELTKDKKVLIFPNARGRAEEIAVKLSGTAARKKGHSFYFSHHSSVDKDLREYVENFARTNERHPFCICCTSTLELGIDIGTVDMVVQIDSSNSVASLVQRMGRAGRREGAKSELLLYGTRPWTLLQSLACWQLYEEGFMEPIPVADKPYDLLFHQILSILKETNGISSASLTERLTANHAFKQIPVAVVSLLLDFMVQAEYVEVLGRELIVGYEGEKLTNSQDFYSVFSTDRLLKVIHAGNTIGEIPDSLSLAEDVNIYLAAKIWKVKLKDTQAAKILVEPAHDGKKPIFGGEGPAVHPRVRARMLEIVYQDLPAGIMDGKAIEALEELRFELKQAVLTPGEMERPYVAKETGYQYYTFTGSVINRTLAVLLQLADVQFVFDDDMSMFSIAGKAWEPAKLWPHLEVQLSVLCSLDLDSLEKLGLSCAFFKWGRYLPPPLQEELIRTTLLDIPGTTAFLQQVRFVTC</sequence>
<proteinExistence type="predicted"/>
<keyword evidence="5" id="KW-0347">Helicase</keyword>
<feature type="domain" description="Helicase C-terminal" evidence="4">
    <location>
        <begin position="238"/>
        <end position="393"/>
    </location>
</feature>
<dbReference type="Gene3D" id="3.40.50.300">
    <property type="entry name" value="P-loop containing nucleotide triphosphate hydrolases"/>
    <property type="match status" value="2"/>
</dbReference>
<dbReference type="InterPro" id="IPR027417">
    <property type="entry name" value="P-loop_NTPase"/>
</dbReference>
<gene>
    <name evidence="5" type="ORF">HF329_12590</name>
</gene>
<feature type="domain" description="Helicase ATP-binding" evidence="3">
    <location>
        <begin position="31"/>
        <end position="210"/>
    </location>
</feature>
<reference evidence="6" key="1">
    <citation type="submission" date="2020-04" db="EMBL/GenBank/DDBJ databases">
        <authorList>
            <person name="Kittiwongwattana C."/>
        </authorList>
    </citation>
    <scope>NUCLEOTIDE SEQUENCE [LARGE SCALE GENOMIC DNA]</scope>
    <source>
        <strain evidence="6">1310</strain>
    </source>
</reference>
<dbReference type="SMART" id="SM00490">
    <property type="entry name" value="HELICc"/>
    <property type="match status" value="1"/>
</dbReference>
<dbReference type="Pfam" id="PF00270">
    <property type="entry name" value="DEAD"/>
    <property type="match status" value="1"/>
</dbReference>